<dbReference type="InterPro" id="IPR036652">
    <property type="entry name" value="YjeF_N_dom_sf"/>
</dbReference>
<feature type="binding site" evidence="17">
    <location>
        <position position="450"/>
    </location>
    <ligand>
        <name>(6S)-NADPHX</name>
        <dbReference type="ChEBI" id="CHEBI:64076"/>
    </ligand>
</feature>
<keyword evidence="7 17" id="KW-0067">ATP-binding</keyword>
<dbReference type="CDD" id="cd01171">
    <property type="entry name" value="YXKO-related"/>
    <property type="match status" value="1"/>
</dbReference>
<feature type="binding site" evidence="17">
    <location>
        <position position="331"/>
    </location>
    <ligand>
        <name>(6S)-NADPHX</name>
        <dbReference type="ChEBI" id="CHEBI:64076"/>
    </ligand>
</feature>
<dbReference type="AlphaFoldDB" id="A0A2M7S504"/>
<evidence type="ECO:0000259" key="21">
    <source>
        <dbReference type="PROSITE" id="PS51385"/>
    </source>
</evidence>
<name>A0A2M7S504_9BACT</name>
<evidence type="ECO:0000256" key="7">
    <source>
        <dbReference type="ARBA" id="ARBA00022840"/>
    </source>
</evidence>
<comment type="caution">
    <text evidence="22">The sequence shown here is derived from an EMBL/GenBank/DDBJ whole genome shotgun (WGS) entry which is preliminary data.</text>
</comment>
<dbReference type="Proteomes" id="UP000229307">
    <property type="component" value="Unassembled WGS sequence"/>
</dbReference>
<evidence type="ECO:0000256" key="19">
    <source>
        <dbReference type="PIRNR" id="PIRNR017184"/>
    </source>
</evidence>
<comment type="similarity">
    <text evidence="3 19">In the N-terminal section; belongs to the NnrE/AIBP family.</text>
</comment>
<dbReference type="GO" id="GO:0046496">
    <property type="term" value="P:nicotinamide nucleotide metabolic process"/>
    <property type="evidence" value="ECO:0007669"/>
    <property type="project" value="UniProtKB-UniRule"/>
</dbReference>
<dbReference type="GO" id="GO:0005524">
    <property type="term" value="F:ATP binding"/>
    <property type="evidence" value="ECO:0007669"/>
    <property type="project" value="UniProtKB-UniRule"/>
</dbReference>
<dbReference type="InterPro" id="IPR029056">
    <property type="entry name" value="Ribokinase-like"/>
</dbReference>
<evidence type="ECO:0000313" key="22">
    <source>
        <dbReference type="EMBL" id="PIZ14509.1"/>
    </source>
</evidence>
<evidence type="ECO:0000256" key="5">
    <source>
        <dbReference type="ARBA" id="ARBA00022723"/>
    </source>
</evidence>
<feature type="binding site" evidence="17">
    <location>
        <position position="260"/>
    </location>
    <ligand>
        <name>(6S)-NADPHX</name>
        <dbReference type="ChEBI" id="CHEBI:64076"/>
    </ligand>
</feature>
<dbReference type="SUPFAM" id="SSF53613">
    <property type="entry name" value="Ribokinase-like"/>
    <property type="match status" value="1"/>
</dbReference>
<dbReference type="Gene3D" id="3.40.50.10260">
    <property type="entry name" value="YjeF N-terminal domain"/>
    <property type="match status" value="1"/>
</dbReference>
<comment type="catalytic activity">
    <reaction evidence="16 17 19">
        <text>(6S)-NADPHX + ADP = AMP + phosphate + NADPH + H(+)</text>
        <dbReference type="Rhea" id="RHEA:32235"/>
        <dbReference type="ChEBI" id="CHEBI:15378"/>
        <dbReference type="ChEBI" id="CHEBI:43474"/>
        <dbReference type="ChEBI" id="CHEBI:57783"/>
        <dbReference type="ChEBI" id="CHEBI:64076"/>
        <dbReference type="ChEBI" id="CHEBI:456215"/>
        <dbReference type="ChEBI" id="CHEBI:456216"/>
        <dbReference type="EC" id="4.2.1.136"/>
    </reaction>
</comment>
<dbReference type="EC" id="5.1.99.6" evidence="19"/>
<evidence type="ECO:0000256" key="2">
    <source>
        <dbReference type="ARBA" id="ARBA00000909"/>
    </source>
</evidence>
<comment type="function">
    <text evidence="18">Catalyzes the epimerization of the S- and R-forms of NAD(P)HX, a damaged form of NAD(P)H that is a result of enzymatic or heat-dependent hydration. This is a prerequisite for the S-specific NAD(P)H-hydrate dehydratase to allow the repair of both epimers of NAD(P)HX.</text>
</comment>
<dbReference type="PIRSF" id="PIRSF017184">
    <property type="entry name" value="Nnr"/>
    <property type="match status" value="1"/>
</dbReference>
<dbReference type="SUPFAM" id="SSF64153">
    <property type="entry name" value="YjeF N-terminal domain-like"/>
    <property type="match status" value="1"/>
</dbReference>
<evidence type="ECO:0000256" key="13">
    <source>
        <dbReference type="ARBA" id="ARBA00023268"/>
    </source>
</evidence>
<dbReference type="Gene3D" id="3.40.1190.20">
    <property type="match status" value="1"/>
</dbReference>
<feature type="binding site" evidence="17">
    <location>
        <position position="383"/>
    </location>
    <ligand>
        <name>(6S)-NADPHX</name>
        <dbReference type="ChEBI" id="CHEBI:64076"/>
    </ligand>
</feature>
<accession>A0A2M7S504</accession>
<comment type="similarity">
    <text evidence="17">Belongs to the NnrD/CARKD family.</text>
</comment>
<dbReference type="PANTHER" id="PTHR12592">
    <property type="entry name" value="ATP-DEPENDENT (S)-NAD(P)H-HYDRATE DEHYDRATASE FAMILY MEMBER"/>
    <property type="match status" value="1"/>
</dbReference>
<comment type="cofactor">
    <cofactor evidence="17">
        <name>Mg(2+)</name>
        <dbReference type="ChEBI" id="CHEBI:18420"/>
    </cofactor>
</comment>
<evidence type="ECO:0000256" key="17">
    <source>
        <dbReference type="HAMAP-Rule" id="MF_01965"/>
    </source>
</evidence>
<dbReference type="InterPro" id="IPR004443">
    <property type="entry name" value="YjeF_N_dom"/>
</dbReference>
<evidence type="ECO:0000259" key="20">
    <source>
        <dbReference type="PROSITE" id="PS51383"/>
    </source>
</evidence>
<comment type="similarity">
    <text evidence="18">Belongs to the NnrE/AIBP family.</text>
</comment>
<feature type="binding site" evidence="18">
    <location>
        <begin position="131"/>
        <end position="137"/>
    </location>
    <ligand>
        <name>(6S)-NADPHX</name>
        <dbReference type="ChEBI" id="CHEBI:64076"/>
    </ligand>
</feature>
<comment type="function">
    <text evidence="17">Catalyzes the dehydration of the S-form of NAD(P)HX at the expense of ADP, which is converted to AMP. Together with NAD(P)HX epimerase, which catalyzes the epimerization of the S- and R-forms, the enzyme allows the repair of both epimers of NAD(P)HX, a damaged form of NAD(P)H that is a result of enzymatic or heat-dependent hydration.</text>
</comment>
<dbReference type="PROSITE" id="PS51385">
    <property type="entry name" value="YJEF_N"/>
    <property type="match status" value="1"/>
</dbReference>
<evidence type="ECO:0000256" key="6">
    <source>
        <dbReference type="ARBA" id="ARBA00022741"/>
    </source>
</evidence>
<evidence type="ECO:0000256" key="12">
    <source>
        <dbReference type="ARBA" id="ARBA00023239"/>
    </source>
</evidence>
<dbReference type="InterPro" id="IPR017953">
    <property type="entry name" value="Carbohydrate_kinase_pred_CS"/>
</dbReference>
<feature type="binding site" evidence="18">
    <location>
        <position position="59"/>
    </location>
    <ligand>
        <name>K(+)</name>
        <dbReference type="ChEBI" id="CHEBI:29103"/>
    </ligand>
</feature>
<keyword evidence="5 18" id="KW-0479">Metal-binding</keyword>
<feature type="binding site" evidence="17">
    <location>
        <position position="449"/>
    </location>
    <ligand>
        <name>AMP</name>
        <dbReference type="ChEBI" id="CHEBI:456215"/>
    </ligand>
</feature>
<evidence type="ECO:0000256" key="9">
    <source>
        <dbReference type="ARBA" id="ARBA00022958"/>
    </source>
</evidence>
<dbReference type="HAMAP" id="MF_01965">
    <property type="entry name" value="NADHX_dehydratase"/>
    <property type="match status" value="1"/>
</dbReference>
<evidence type="ECO:0000256" key="8">
    <source>
        <dbReference type="ARBA" id="ARBA00022857"/>
    </source>
</evidence>
<evidence type="ECO:0000313" key="23">
    <source>
        <dbReference type="Proteomes" id="UP000229307"/>
    </source>
</evidence>
<dbReference type="InterPro" id="IPR030677">
    <property type="entry name" value="Nnr"/>
</dbReference>
<evidence type="ECO:0000256" key="11">
    <source>
        <dbReference type="ARBA" id="ARBA00023235"/>
    </source>
</evidence>
<dbReference type="GO" id="GO:0110051">
    <property type="term" value="P:metabolite repair"/>
    <property type="evidence" value="ECO:0007669"/>
    <property type="project" value="TreeGrafter"/>
</dbReference>
<dbReference type="PROSITE" id="PS51383">
    <property type="entry name" value="YJEF_C_3"/>
    <property type="match status" value="1"/>
</dbReference>
<dbReference type="GO" id="GO:0052856">
    <property type="term" value="F:NAD(P)HX epimerase activity"/>
    <property type="evidence" value="ECO:0007669"/>
    <property type="project" value="UniProtKB-UniRule"/>
</dbReference>
<keyword evidence="10 17" id="KW-0520">NAD</keyword>
<evidence type="ECO:0000256" key="15">
    <source>
        <dbReference type="ARBA" id="ARBA00048238"/>
    </source>
</evidence>
<comment type="catalytic activity">
    <reaction evidence="15 17 19">
        <text>(6S)-NADHX + ADP = AMP + phosphate + NADH + H(+)</text>
        <dbReference type="Rhea" id="RHEA:32223"/>
        <dbReference type="ChEBI" id="CHEBI:15378"/>
        <dbReference type="ChEBI" id="CHEBI:43474"/>
        <dbReference type="ChEBI" id="CHEBI:57945"/>
        <dbReference type="ChEBI" id="CHEBI:64074"/>
        <dbReference type="ChEBI" id="CHEBI:456215"/>
        <dbReference type="ChEBI" id="CHEBI:456216"/>
        <dbReference type="EC" id="4.2.1.136"/>
    </reaction>
</comment>
<comment type="cofactor">
    <cofactor evidence="18 19">
        <name>K(+)</name>
        <dbReference type="ChEBI" id="CHEBI:29103"/>
    </cofactor>
    <text evidence="18 19">Binds 1 potassium ion per subunit.</text>
</comment>
<feature type="binding site" evidence="18">
    <location>
        <position position="127"/>
    </location>
    <ligand>
        <name>K(+)</name>
        <dbReference type="ChEBI" id="CHEBI:29103"/>
    </ligand>
</feature>
<dbReference type="InterPro" id="IPR000631">
    <property type="entry name" value="CARKD"/>
</dbReference>
<comment type="function">
    <text evidence="14 19">Bifunctional enzyme that catalyzes the epimerization of the S- and R-forms of NAD(P)HX and the dehydration of the S-form of NAD(P)HX at the expense of ADP, which is converted to AMP. This allows the repair of both epimers of NAD(P)HX, a damaged form of NAD(P)H that is a result of enzymatic or heat-dependent hydration.</text>
</comment>
<gene>
    <name evidence="17" type="primary">nnrD</name>
    <name evidence="18" type="synonym">nnrE</name>
    <name evidence="22" type="ORF">COY52_12405</name>
</gene>
<keyword evidence="9 18" id="KW-0630">Potassium</keyword>
<feature type="domain" description="YjeF N-terminal" evidence="21">
    <location>
        <begin position="9"/>
        <end position="217"/>
    </location>
</feature>
<dbReference type="Pfam" id="PF01256">
    <property type="entry name" value="Carb_kinase"/>
    <property type="match status" value="1"/>
</dbReference>
<comment type="caution">
    <text evidence="18">Lacks conserved residue(s) required for the propagation of feature annotation.</text>
</comment>
<comment type="catalytic activity">
    <reaction evidence="1 18 19">
        <text>(6R)-NADHX = (6S)-NADHX</text>
        <dbReference type="Rhea" id="RHEA:32215"/>
        <dbReference type="ChEBI" id="CHEBI:64074"/>
        <dbReference type="ChEBI" id="CHEBI:64075"/>
        <dbReference type="EC" id="5.1.99.6"/>
    </reaction>
</comment>
<keyword evidence="6 17" id="KW-0547">Nucleotide-binding</keyword>
<reference evidence="23" key="1">
    <citation type="submission" date="2017-09" db="EMBL/GenBank/DDBJ databases">
        <title>Depth-based differentiation of microbial function through sediment-hosted aquifers and enrichment of novel symbionts in the deep terrestrial subsurface.</title>
        <authorList>
            <person name="Probst A.J."/>
            <person name="Ladd B."/>
            <person name="Jarett J.K."/>
            <person name="Geller-Mcgrath D.E."/>
            <person name="Sieber C.M.K."/>
            <person name="Emerson J.B."/>
            <person name="Anantharaman K."/>
            <person name="Thomas B.C."/>
            <person name="Malmstrom R."/>
            <person name="Stieglmeier M."/>
            <person name="Klingl A."/>
            <person name="Woyke T."/>
            <person name="Ryan C.M."/>
            <person name="Banfield J.F."/>
        </authorList>
    </citation>
    <scope>NUCLEOTIDE SEQUENCE [LARGE SCALE GENOMIC DNA]</scope>
</reference>
<organism evidence="22 23">
    <name type="scientific">Candidatus Desantisbacteria bacterium CG_4_10_14_0_8_um_filter_48_22</name>
    <dbReference type="NCBI Taxonomy" id="1974543"/>
    <lineage>
        <taxon>Bacteria</taxon>
        <taxon>Candidatus Desantisiibacteriota</taxon>
    </lineage>
</organism>
<keyword evidence="12 17" id="KW-0456">Lyase</keyword>
<feature type="binding site" evidence="18">
    <location>
        <begin position="58"/>
        <end position="62"/>
    </location>
    <ligand>
        <name>(6S)-NADPHX</name>
        <dbReference type="ChEBI" id="CHEBI:64076"/>
    </ligand>
</feature>
<evidence type="ECO:0000256" key="16">
    <source>
        <dbReference type="ARBA" id="ARBA00049209"/>
    </source>
</evidence>
<evidence type="ECO:0000256" key="10">
    <source>
        <dbReference type="ARBA" id="ARBA00023027"/>
    </source>
</evidence>
<keyword evidence="11 18" id="KW-0413">Isomerase</keyword>
<proteinExistence type="inferred from homology"/>
<comment type="catalytic activity">
    <reaction evidence="2 18 19">
        <text>(6R)-NADPHX = (6S)-NADPHX</text>
        <dbReference type="Rhea" id="RHEA:32227"/>
        <dbReference type="ChEBI" id="CHEBI:64076"/>
        <dbReference type="ChEBI" id="CHEBI:64077"/>
        <dbReference type="EC" id="5.1.99.6"/>
    </reaction>
</comment>
<evidence type="ECO:0000256" key="14">
    <source>
        <dbReference type="ARBA" id="ARBA00025153"/>
    </source>
</evidence>
<protein>
    <recommendedName>
        <fullName evidence="19">Bifunctional NAD(P)H-hydrate repair enzyme</fullName>
    </recommendedName>
    <alternativeName>
        <fullName evidence="19">Nicotinamide nucleotide repair protein</fullName>
    </alternativeName>
    <domain>
        <recommendedName>
            <fullName evidence="19">ADP-dependent (S)-NAD(P)H-hydrate dehydratase</fullName>
            <ecNumber evidence="19">4.2.1.136</ecNumber>
        </recommendedName>
        <alternativeName>
            <fullName evidence="19">ADP-dependent NAD(P)HX dehydratase</fullName>
        </alternativeName>
    </domain>
    <domain>
        <recommendedName>
            <fullName evidence="19">NAD(P)H-hydrate epimerase</fullName>
            <ecNumber evidence="19">5.1.99.6</ecNumber>
        </recommendedName>
    </domain>
</protein>
<dbReference type="NCBIfam" id="TIGR00196">
    <property type="entry name" value="yjeF_cterm"/>
    <property type="match status" value="1"/>
</dbReference>
<dbReference type="GO" id="GO:0046872">
    <property type="term" value="F:metal ion binding"/>
    <property type="evidence" value="ECO:0007669"/>
    <property type="project" value="UniProtKB-UniRule"/>
</dbReference>
<comment type="similarity">
    <text evidence="4 19">In the C-terminal section; belongs to the NnrD/CARKD family.</text>
</comment>
<keyword evidence="8 17" id="KW-0521">NADP</keyword>
<evidence type="ECO:0000256" key="1">
    <source>
        <dbReference type="ARBA" id="ARBA00000013"/>
    </source>
</evidence>
<dbReference type="Pfam" id="PF03853">
    <property type="entry name" value="YjeF_N"/>
    <property type="match status" value="1"/>
</dbReference>
<feature type="binding site" evidence="18">
    <location>
        <position position="163"/>
    </location>
    <ligand>
        <name>K(+)</name>
        <dbReference type="ChEBI" id="CHEBI:29103"/>
    </ligand>
</feature>
<feature type="binding site" evidence="18">
    <location>
        <position position="160"/>
    </location>
    <ligand>
        <name>(6S)-NADPHX</name>
        <dbReference type="ChEBI" id="CHEBI:64076"/>
    </ligand>
</feature>
<feature type="binding site" evidence="17">
    <location>
        <begin position="420"/>
        <end position="424"/>
    </location>
    <ligand>
        <name>AMP</name>
        <dbReference type="ChEBI" id="CHEBI:456215"/>
    </ligand>
</feature>
<keyword evidence="13" id="KW-0511">Multifunctional enzyme</keyword>
<dbReference type="EC" id="4.2.1.136" evidence="19"/>
<dbReference type="NCBIfam" id="TIGR00197">
    <property type="entry name" value="yjeF_nterm"/>
    <property type="match status" value="1"/>
</dbReference>
<sequence>MRVVTAKEMAGIEEAAEKHGVSRAQMMENAGRNAALEAIKLLPGFKRKKICVLCGKGNNGGDGFVAARHLGERGTSPEVFIFNDVKDLSPLAKKNLGLLRKSGGNVHSVKATGGLARDLRDCGAVIDALFGTGFRGEIKGIEAEAISLLNSTDSLKISIDVPSGLNADNGEVNGACVAADHTFTLGLPKKGLMLFPGAEYAGKIKVLDIGIPRGLVGTSWLNMITREDAASVLEPRKQDTHKGTYGRVFIISGSAGMTGATTLACLGALRSGAGLVTAGVPASLNNILEIKLTEAMTKPLPETENRSLGEEAFGEILRFSEETDAVAVGPGLSRAGKTCRLAVEIIEGIGKPMVIDADAIFALKGNAEILKKRKASTTIITPHPGEMAFLTGKTIGEIQSRRIEAAKDFSAEYGVVTVLKGARTVIACPEGNVWINLTGNPGMATGGSGDVLAGIMAALLGQKISALGSAKTSVYIHGLAGDLAAEEKGEIGVIASDIAEKVPYAIKSIMNQQQGFLLPAPSGRGLAPMDIGADNSGL</sequence>
<dbReference type="GO" id="GO:0052855">
    <property type="term" value="F:ADP-dependent NAD(P)H-hydrate dehydratase activity"/>
    <property type="evidence" value="ECO:0007669"/>
    <property type="project" value="UniProtKB-UniRule"/>
</dbReference>
<evidence type="ECO:0000256" key="18">
    <source>
        <dbReference type="HAMAP-Rule" id="MF_01966"/>
    </source>
</evidence>
<comment type="subunit">
    <text evidence="17">Homotetramer.</text>
</comment>
<evidence type="ECO:0000256" key="4">
    <source>
        <dbReference type="ARBA" id="ARBA00009524"/>
    </source>
</evidence>
<dbReference type="PANTHER" id="PTHR12592:SF0">
    <property type="entry name" value="ATP-DEPENDENT (S)-NAD(P)H-HYDRATE DEHYDRATASE"/>
    <property type="match status" value="1"/>
</dbReference>
<dbReference type="HAMAP" id="MF_01966">
    <property type="entry name" value="NADHX_epimerase"/>
    <property type="match status" value="1"/>
</dbReference>
<dbReference type="PROSITE" id="PS01050">
    <property type="entry name" value="YJEF_C_2"/>
    <property type="match status" value="1"/>
</dbReference>
<dbReference type="EMBL" id="PFMR01000342">
    <property type="protein sequence ID" value="PIZ14509.1"/>
    <property type="molecule type" value="Genomic_DNA"/>
</dbReference>
<evidence type="ECO:0000256" key="3">
    <source>
        <dbReference type="ARBA" id="ARBA00006001"/>
    </source>
</evidence>
<feature type="domain" description="YjeF C-terminal" evidence="20">
    <location>
        <begin position="225"/>
        <end position="509"/>
    </location>
</feature>